<evidence type="ECO:0000256" key="1">
    <source>
        <dbReference type="SAM" id="Coils"/>
    </source>
</evidence>
<evidence type="ECO:0000259" key="3">
    <source>
        <dbReference type="Pfam" id="PF14257"/>
    </source>
</evidence>
<dbReference type="Pfam" id="PF14257">
    <property type="entry name" value="DUF4349"/>
    <property type="match status" value="1"/>
</dbReference>
<sequence length="289" mass="33279">MKSNKLSEVGIVMLVVILLLSISCSKESKLNDIALENIPLKTTGEQPVLNSFETNDDREANKIGVDRRLKIIKNATSKIKVKNVEKATQLAKNIARKYDGYVSDERFTNTNTTKENRFTIRIPKDHFDTVLNQICELSEFVEYKNVSTIDVTEEYIDISSRLKTKLEVKQRYENILRTSAKTVEDILLAEDKLNELQEEIESAQARLNYLGNKVSYSTIQLDMYETVIPKKEPETYEPGFFDNAQEGLSFGWSLIKGLILIVFYIWPLIVLGLIILVYFRIIRNRKILN</sequence>
<proteinExistence type="predicted"/>
<gene>
    <name evidence="4" type="ORF">AWE51_07555</name>
</gene>
<comment type="caution">
    <text evidence="4">The sequence shown here is derived from an EMBL/GenBank/DDBJ whole genome shotgun (WGS) entry which is preliminary data.</text>
</comment>
<dbReference type="InterPro" id="IPR025645">
    <property type="entry name" value="DUF4349"/>
</dbReference>
<accession>A0A163ATQ6</accession>
<keyword evidence="5" id="KW-1185">Reference proteome</keyword>
<protein>
    <recommendedName>
        <fullName evidence="3">DUF4349 domain-containing protein</fullName>
    </recommendedName>
</protein>
<dbReference type="Proteomes" id="UP000076715">
    <property type="component" value="Unassembled WGS sequence"/>
</dbReference>
<evidence type="ECO:0000313" key="5">
    <source>
        <dbReference type="Proteomes" id="UP000076715"/>
    </source>
</evidence>
<keyword evidence="2" id="KW-0812">Transmembrane</keyword>
<evidence type="ECO:0000256" key="2">
    <source>
        <dbReference type="SAM" id="Phobius"/>
    </source>
</evidence>
<keyword evidence="1" id="KW-0175">Coiled coil</keyword>
<dbReference type="OrthoDB" id="5381491at2"/>
<dbReference type="STRING" id="1642818.AWE51_07555"/>
<name>A0A163ATQ6_9FLAO</name>
<dbReference type="EMBL" id="LQRT01000013">
    <property type="protein sequence ID" value="KZS40798.1"/>
    <property type="molecule type" value="Genomic_DNA"/>
</dbReference>
<keyword evidence="2" id="KW-1133">Transmembrane helix</keyword>
<dbReference type="AlphaFoldDB" id="A0A163ATQ6"/>
<feature type="transmembrane region" description="Helical" evidence="2">
    <location>
        <begin position="258"/>
        <end position="279"/>
    </location>
</feature>
<keyword evidence="2" id="KW-0472">Membrane</keyword>
<reference evidence="4 5" key="1">
    <citation type="submission" date="2016-01" db="EMBL/GenBank/DDBJ databases">
        <title>The draft genome sequence of Aquimarina sp. RZW4-3-2.</title>
        <authorList>
            <person name="Wang Y."/>
        </authorList>
    </citation>
    <scope>NUCLEOTIDE SEQUENCE [LARGE SCALE GENOMIC DNA]</scope>
    <source>
        <strain evidence="4 5">RZW4-3-2</strain>
    </source>
</reference>
<dbReference type="RefSeq" id="WP_066314564.1">
    <property type="nucleotide sequence ID" value="NZ_LQRT01000013.1"/>
</dbReference>
<dbReference type="PROSITE" id="PS51257">
    <property type="entry name" value="PROKAR_LIPOPROTEIN"/>
    <property type="match status" value="1"/>
</dbReference>
<feature type="coiled-coil region" evidence="1">
    <location>
        <begin position="179"/>
        <end position="213"/>
    </location>
</feature>
<feature type="domain" description="DUF4349" evidence="3">
    <location>
        <begin position="70"/>
        <end position="278"/>
    </location>
</feature>
<organism evidence="4 5">
    <name type="scientific">Aquimarina aggregata</name>
    <dbReference type="NCBI Taxonomy" id="1642818"/>
    <lineage>
        <taxon>Bacteria</taxon>
        <taxon>Pseudomonadati</taxon>
        <taxon>Bacteroidota</taxon>
        <taxon>Flavobacteriia</taxon>
        <taxon>Flavobacteriales</taxon>
        <taxon>Flavobacteriaceae</taxon>
        <taxon>Aquimarina</taxon>
    </lineage>
</organism>
<evidence type="ECO:0000313" key="4">
    <source>
        <dbReference type="EMBL" id="KZS40798.1"/>
    </source>
</evidence>